<name>A0ABY4CF34_9BACL</name>
<dbReference type="InterPro" id="IPR011763">
    <property type="entry name" value="COA_CT_C"/>
</dbReference>
<dbReference type="Gene3D" id="3.90.226.10">
    <property type="entry name" value="2-enoyl-CoA Hydratase, Chain A, domain 1"/>
    <property type="match status" value="2"/>
</dbReference>
<dbReference type="SUPFAM" id="SSF52096">
    <property type="entry name" value="ClpP/crotonase"/>
    <property type="match status" value="2"/>
</dbReference>
<dbReference type="Pfam" id="PF01039">
    <property type="entry name" value="Carboxyl_trans"/>
    <property type="match status" value="1"/>
</dbReference>
<evidence type="ECO:0000259" key="1">
    <source>
        <dbReference type="PROSITE" id="PS50980"/>
    </source>
</evidence>
<reference evidence="3" key="1">
    <citation type="submission" date="2021-12" db="EMBL/GenBank/DDBJ databases">
        <title>Alicyclobacillaceae gen. nov., sp. nov., isolated from chalcocite enrichment system.</title>
        <authorList>
            <person name="Jiang Z."/>
        </authorList>
    </citation>
    <scope>NUCLEOTIDE SEQUENCE</scope>
    <source>
        <strain evidence="3">MYW30-H2</strain>
    </source>
</reference>
<dbReference type="InterPro" id="IPR011762">
    <property type="entry name" value="COA_CT_N"/>
</dbReference>
<dbReference type="PROSITE" id="PS50989">
    <property type="entry name" value="COA_CT_CTER"/>
    <property type="match status" value="1"/>
</dbReference>
<dbReference type="InterPro" id="IPR045190">
    <property type="entry name" value="MCCB/AccD1-like"/>
</dbReference>
<evidence type="ECO:0000313" key="4">
    <source>
        <dbReference type="Proteomes" id="UP000830167"/>
    </source>
</evidence>
<organism evidence="3 4">
    <name type="scientific">Fodinisporobacter ferrooxydans</name>
    <dbReference type="NCBI Taxonomy" id="2901836"/>
    <lineage>
        <taxon>Bacteria</taxon>
        <taxon>Bacillati</taxon>
        <taxon>Bacillota</taxon>
        <taxon>Bacilli</taxon>
        <taxon>Bacillales</taxon>
        <taxon>Alicyclobacillaceae</taxon>
        <taxon>Fodinisporobacter</taxon>
    </lineage>
</organism>
<dbReference type="InterPro" id="IPR029045">
    <property type="entry name" value="ClpP/crotonase-like_dom_sf"/>
</dbReference>
<dbReference type="InterPro" id="IPR034733">
    <property type="entry name" value="AcCoA_carboxyl_beta"/>
</dbReference>
<protein>
    <submittedName>
        <fullName evidence="3">Acyl-CoA carboxylase subunit beta</fullName>
    </submittedName>
</protein>
<accession>A0ABY4CF34</accession>
<keyword evidence="4" id="KW-1185">Reference proteome</keyword>
<dbReference type="PANTHER" id="PTHR22855">
    <property type="entry name" value="ACETYL, PROPIONYL, PYRUVATE, AND GLUTACONYL CARBOXYLASE-RELATED"/>
    <property type="match status" value="1"/>
</dbReference>
<evidence type="ECO:0000259" key="2">
    <source>
        <dbReference type="PROSITE" id="PS50989"/>
    </source>
</evidence>
<dbReference type="Proteomes" id="UP000830167">
    <property type="component" value="Chromosome"/>
</dbReference>
<feature type="domain" description="CoA carboxyltransferase N-terminal" evidence="1">
    <location>
        <begin position="1"/>
        <end position="252"/>
    </location>
</feature>
<evidence type="ECO:0000313" key="3">
    <source>
        <dbReference type="EMBL" id="UOF89141.1"/>
    </source>
</evidence>
<gene>
    <name evidence="3" type="ORF">LSG31_14595</name>
</gene>
<sequence length="509" mass="56152">MALQDHLQEATERILKGGADKYHEKNREQGKLFARERLRLLFDEGTWTEDALFANCQDPELPADGVVTCLGTIHGRTVAVMANDSTVKAGSWGSRTVEKIIRIQETAEKLQIPLFYLVDSAGARITDQIEMFPGRRGAGRIFHNQVRLSGRIPQVCLLFGPSAAGGAYIPAFCDIVIMVDKNASMYLGSPRMAEMVIGEKVTLEEMGGAHMHCTVSGCGDILAKSEQDAILLGREYIRYFPANCSQKPERLPTVAAKSFDKSIEEIIPANQNAAFDMYQLIERIVDADSFFEIKKRFAAEIITGLARIDGRSVGIVANQSKVKGGVLFVDSADKSARFLALCDAFHIPLIFLADVPGFMIGTKVERAGIIRHGAKMIAAMSQATVPKLSIIVRKAYGAGLYAMAGPAFEPDCCLALPTAQIAVMGPEAAVNAVYSNKIQQLPESERQAFIEQKRQEYKEDIDIYRLASEMVIDGIIAPNQLREELIQRLTMYESKYVPELSRKHPVYPV</sequence>
<dbReference type="RefSeq" id="WP_347435822.1">
    <property type="nucleotide sequence ID" value="NZ_CP089291.1"/>
</dbReference>
<dbReference type="PROSITE" id="PS50980">
    <property type="entry name" value="COA_CT_NTER"/>
    <property type="match status" value="1"/>
</dbReference>
<dbReference type="PANTHER" id="PTHR22855:SF13">
    <property type="entry name" value="METHYLCROTONOYL-COA CARBOXYLASE BETA CHAIN, MITOCHONDRIAL"/>
    <property type="match status" value="1"/>
</dbReference>
<proteinExistence type="predicted"/>
<feature type="domain" description="CoA carboxyltransferase C-terminal" evidence="2">
    <location>
        <begin position="258"/>
        <end position="491"/>
    </location>
</feature>
<dbReference type="EMBL" id="CP089291">
    <property type="protein sequence ID" value="UOF89141.1"/>
    <property type="molecule type" value="Genomic_DNA"/>
</dbReference>